<accession>A0A8H3I404</accession>
<name>A0A8H3I404_9LECA</name>
<dbReference type="AlphaFoldDB" id="A0A8H3I404"/>
<evidence type="ECO:0000313" key="2">
    <source>
        <dbReference type="EMBL" id="CAF9906460.1"/>
    </source>
</evidence>
<feature type="compositionally biased region" description="Basic and acidic residues" evidence="1">
    <location>
        <begin position="176"/>
        <end position="196"/>
    </location>
</feature>
<dbReference type="EMBL" id="CAJPDS010000004">
    <property type="protein sequence ID" value="CAF9906460.1"/>
    <property type="molecule type" value="Genomic_DNA"/>
</dbReference>
<dbReference type="Proteomes" id="UP000664521">
    <property type="component" value="Unassembled WGS sequence"/>
</dbReference>
<proteinExistence type="predicted"/>
<comment type="caution">
    <text evidence="2">The sequence shown here is derived from an EMBL/GenBank/DDBJ whole genome shotgun (WGS) entry which is preliminary data.</text>
</comment>
<keyword evidence="3" id="KW-1185">Reference proteome</keyword>
<evidence type="ECO:0000256" key="1">
    <source>
        <dbReference type="SAM" id="MobiDB-lite"/>
    </source>
</evidence>
<gene>
    <name evidence="2" type="ORF">HETSPECPRED_006194</name>
</gene>
<organism evidence="2 3">
    <name type="scientific">Heterodermia speciosa</name>
    <dbReference type="NCBI Taxonomy" id="116794"/>
    <lineage>
        <taxon>Eukaryota</taxon>
        <taxon>Fungi</taxon>
        <taxon>Dikarya</taxon>
        <taxon>Ascomycota</taxon>
        <taxon>Pezizomycotina</taxon>
        <taxon>Lecanoromycetes</taxon>
        <taxon>OSLEUM clade</taxon>
        <taxon>Lecanoromycetidae</taxon>
        <taxon>Caliciales</taxon>
        <taxon>Physciaceae</taxon>
        <taxon>Heterodermia</taxon>
    </lineage>
</organism>
<dbReference type="OrthoDB" id="5426872at2759"/>
<protein>
    <submittedName>
        <fullName evidence="2">Uncharacterized protein</fullName>
    </submittedName>
</protein>
<reference evidence="2" key="1">
    <citation type="submission" date="2021-03" db="EMBL/GenBank/DDBJ databases">
        <authorList>
            <person name="Tagirdzhanova G."/>
        </authorList>
    </citation>
    <scope>NUCLEOTIDE SEQUENCE</scope>
</reference>
<evidence type="ECO:0000313" key="3">
    <source>
        <dbReference type="Proteomes" id="UP000664521"/>
    </source>
</evidence>
<sequence length="196" mass="21514">MTTRNCHPPSRHHVTRQVSSPKALSVISDYLLAAGTDASRHPNALFTKAGVTTPSSGTHQFGLILHNLKRVEAGLRGERLIADLILDGNGEVESHGLQSGAQDLFRDGSNNLAGNTEGWQEKAEFEREQDIEQGEIGESDNAAGAQDDWIGAPNVRIEGVKSAIEKDARRKRKMEKRLQERRNAQTEKQAGDEPKD</sequence>
<feature type="region of interest" description="Disordered" evidence="1">
    <location>
        <begin position="136"/>
        <end position="196"/>
    </location>
</feature>